<dbReference type="InterPro" id="IPR011989">
    <property type="entry name" value="ARM-like"/>
</dbReference>
<protein>
    <recommendedName>
        <fullName evidence="6">Vesicle tethering protein Uso1/P115-like head domain-containing protein</fullName>
    </recommendedName>
</protein>
<feature type="coiled-coil region" evidence="4">
    <location>
        <begin position="1387"/>
        <end position="1487"/>
    </location>
</feature>
<dbReference type="GO" id="GO:0006888">
    <property type="term" value="P:endoplasmic reticulum to Golgi vesicle-mediated transport"/>
    <property type="evidence" value="ECO:0007669"/>
    <property type="project" value="TreeGrafter"/>
</dbReference>
<comment type="subcellular location">
    <subcellularLocation>
        <location evidence="1">Golgi apparatus</location>
    </subcellularLocation>
</comment>
<feature type="compositionally biased region" description="Polar residues" evidence="5">
    <location>
        <begin position="1084"/>
        <end position="1102"/>
    </location>
</feature>
<evidence type="ECO:0000256" key="2">
    <source>
        <dbReference type="ARBA" id="ARBA00023034"/>
    </source>
</evidence>
<keyword evidence="3 4" id="KW-0175">Coiled coil</keyword>
<feature type="coiled-coil region" evidence="4">
    <location>
        <begin position="731"/>
        <end position="765"/>
    </location>
</feature>
<dbReference type="GO" id="GO:0048280">
    <property type="term" value="P:vesicle fusion with Golgi apparatus"/>
    <property type="evidence" value="ECO:0007669"/>
    <property type="project" value="InterPro"/>
</dbReference>
<dbReference type="EMBL" id="CP138896">
    <property type="protein sequence ID" value="WPK25207.1"/>
    <property type="molecule type" value="Genomic_DNA"/>
</dbReference>
<dbReference type="GO" id="GO:0012507">
    <property type="term" value="C:ER to Golgi transport vesicle membrane"/>
    <property type="evidence" value="ECO:0007669"/>
    <property type="project" value="TreeGrafter"/>
</dbReference>
<dbReference type="GO" id="GO:0005783">
    <property type="term" value="C:endoplasmic reticulum"/>
    <property type="evidence" value="ECO:0007669"/>
    <property type="project" value="TreeGrafter"/>
</dbReference>
<sequence length="1912" mass="214695">MGYFNGILRQKDPVNNAEEVIQTYANRLQHATLMNDRKSAVKGLKSFSKDHREMVVQHGLRALLIALEKDAGDSQAVKAVLETLLILFLRSETSNEDQALGWISNQSRLQNGKYPSPLLVEDIEIDQFSMWIADEILSLEAHIQTFLTILQEHAGFQIRLFSLQLLEALVAARPVRAKESLINIPLAISTIVALLGDLNDPIRNETILLLMALVNNNFNIQKLVAFENTFERIFEIIEEEGGIRGSILVQDCLTLLTNLLIYNASNQKLFLETECVPKLARLISEPIEDDYDEGLKDDNGEPIPLPPIVWTEQRLQNMIVVLEICKSFVDPDNQQLLQNQQKLESSGIFYSVLRLIFSPVMGNSIRRTALQVAGDIMAENTDLQLKFSQLDVPYLDPSLPIQVQRYDMAVPAPVALVNWALLINSVHVFEIRLAAVHCLSCFFKSNSEAKLAFVNDQIKARSNPSYYQELQNALNDNEQSNQPEPSDSQSQPTPIANIFSTLMDFDTDVKLNPYSVWFAANILVNIIEDCPEARELVRSLKDGDSDNGEEVLTIIQAVAGKLTANLESSDPRIAIGCLMLLSFWLFEDFDAINDFLLDSSIIKSILGFLSKNSSESSQLVHGLATIFVGIVYEFSTTLSPIPRASLFELVTKALGADNYSSKVKQFKENPVFKNYDGSIETGFERDSTGLPELFFIPEYVELVKENFFVIKRALFRGPEFEPRVKLSHEVLEDLESKNAEFMLEIKSLKESSTAKEAELKKLIDETVAEQTTTTELLHKTQADLDESRASETEISDKLEKLAKELTESQNQRQKYEKSSEEYIAKYNALLKSLSKNEEALKRTTKVLAEVEEAKAKAEAGINKMSRELFQLSKQKADAETNISNLESKLSKLNSDHEKAVKELKEQAAMANRINDELRSKIRFLEENGGPGVQSRSSISGSEDTSVLQSKLRDLQNQLSEQQEENDNLLEKLRSAASVVLELRLKDATNKEQLNSLQTELAKAYEDLELYSQLLDEVGALDVDSKSTSEELIELRKLLREEIDSFIDELGENNTTKNDVDQSKDLKDSDTEVIPEKDSEEIQDVSLSTLQEKSSNNLHNSSDAAEEVNSDEITQEIPLNNTTDMDEEFEEKSLMRDAIGLLAQLKERLEAQKLINEKLESKPLEPELSPVPSPDLKRSVSQTSLVEKLTLDNKDEELQAAYTRIARLEGNIQALSMSAKESLTSFNSSRDSLQARVTELESIKSKLQEEISNLEITYKNDLAEKDEAFDDLEGSYFDLELLMSNAEKSKEELEIKFKQMKTEYIVKIGQLQDETVSLKKTLADTVADRDAISLEFAQLEKLSNKLDSELKAKEALLQAIADKGADLAAKDAIVIEIKERLASTIAQLGEAAQKIRSLSKEKEDFEKLHEETAKKCKESSQKILELEDLLKSKTEESYKAESDRKRLNALQIDKIQTSEVIEKQRNEISELKNQITDLEGSLKESLQTLEDERKTYATASINTTLAHTEQVAKLEESITHNQKLHDSDIKSFEEKAENRIQKLNAEIEDLRAECKELSERLELSEASAKTSEQNSKTADDESKATELHALQTSLEEAQVQLSEKASALATSEAKLLELTTSLKSQQEAASHETAELENQIKVLNSKVSEFEANRSDSSAHQQSLQEELTKQTDLANEAQASVISLEEQIDSLKLEVEDFKRTANEAENGASKEEAALSFKTAIEDLKSTLAEKDTQLQEAKAQNDMLIQHCEDLKSKMSQAEKQSSDDKAQSDLLAEAISRAEQLDESNRLLELQISEMRDAEKQLQEKVDQSESATSAASEKLTETISEKDAEIQRLLERLEQKEAGVVDETKFAAIPAGSTGEEERSSTTEAELVEVLTLCEEQEKTIQRLTRRLEALDLPISDSEELDLC</sequence>
<accession>A0AAX4HA25</accession>
<feature type="region of interest" description="Disordered" evidence="5">
    <location>
        <begin position="1561"/>
        <end position="1584"/>
    </location>
</feature>
<keyword evidence="8" id="KW-1185">Reference proteome</keyword>
<feature type="region of interest" description="Disordered" evidence="5">
    <location>
        <begin position="926"/>
        <end position="946"/>
    </location>
</feature>
<dbReference type="InterPro" id="IPR006953">
    <property type="entry name" value="Vesicle_Uso1_P115_head"/>
</dbReference>
<evidence type="ECO:0000256" key="3">
    <source>
        <dbReference type="ARBA" id="ARBA00023054"/>
    </source>
</evidence>
<feature type="compositionally biased region" description="Polar residues" evidence="5">
    <location>
        <begin position="933"/>
        <end position="946"/>
    </location>
</feature>
<dbReference type="GeneID" id="88173576"/>
<evidence type="ECO:0000256" key="5">
    <source>
        <dbReference type="SAM" id="MobiDB-lite"/>
    </source>
</evidence>
<evidence type="ECO:0000256" key="4">
    <source>
        <dbReference type="SAM" id="Coils"/>
    </source>
</evidence>
<evidence type="ECO:0000256" key="1">
    <source>
        <dbReference type="ARBA" id="ARBA00004555"/>
    </source>
</evidence>
<feature type="compositionally biased region" description="Basic and acidic residues" evidence="5">
    <location>
        <begin position="1057"/>
        <end position="1076"/>
    </location>
</feature>
<dbReference type="Gene3D" id="1.25.10.10">
    <property type="entry name" value="Leucine-rich Repeat Variant"/>
    <property type="match status" value="1"/>
</dbReference>
<organism evidence="7 8">
    <name type="scientific">Australozyma saopauloensis</name>
    <dbReference type="NCBI Taxonomy" id="291208"/>
    <lineage>
        <taxon>Eukaryota</taxon>
        <taxon>Fungi</taxon>
        <taxon>Dikarya</taxon>
        <taxon>Ascomycota</taxon>
        <taxon>Saccharomycotina</taxon>
        <taxon>Pichiomycetes</taxon>
        <taxon>Metschnikowiaceae</taxon>
        <taxon>Australozyma</taxon>
    </lineage>
</organism>
<feature type="compositionally biased region" description="Acidic residues" evidence="5">
    <location>
        <begin position="1103"/>
        <end position="1113"/>
    </location>
</feature>
<feature type="region of interest" description="Disordered" evidence="5">
    <location>
        <begin position="1802"/>
        <end position="1826"/>
    </location>
</feature>
<dbReference type="GO" id="GO:0006886">
    <property type="term" value="P:intracellular protein transport"/>
    <property type="evidence" value="ECO:0007669"/>
    <property type="project" value="InterPro"/>
</dbReference>
<dbReference type="RefSeq" id="XP_062877590.1">
    <property type="nucleotide sequence ID" value="XM_063021520.1"/>
</dbReference>
<dbReference type="InterPro" id="IPR024095">
    <property type="entry name" value="Vesicle_P115"/>
</dbReference>
<feature type="domain" description="Vesicle tethering protein Uso1/P115-like head" evidence="6">
    <location>
        <begin position="380"/>
        <end position="714"/>
    </location>
</feature>
<evidence type="ECO:0000259" key="6">
    <source>
        <dbReference type="Pfam" id="PF04869"/>
    </source>
</evidence>
<feature type="compositionally biased region" description="Basic and acidic residues" evidence="5">
    <location>
        <begin position="1802"/>
        <end position="1811"/>
    </location>
</feature>
<dbReference type="GO" id="GO:0000139">
    <property type="term" value="C:Golgi membrane"/>
    <property type="evidence" value="ECO:0007669"/>
    <property type="project" value="InterPro"/>
</dbReference>
<evidence type="ECO:0000313" key="8">
    <source>
        <dbReference type="Proteomes" id="UP001338582"/>
    </source>
</evidence>
<reference evidence="7 8" key="1">
    <citation type="submission" date="2023-10" db="EMBL/GenBank/DDBJ databases">
        <title>Draft Genome Sequence of Candida saopaulonensis from a very Premature Infant with Sepsis.</title>
        <authorList>
            <person name="Ning Y."/>
            <person name="Dai R."/>
            <person name="Xiao M."/>
            <person name="Xu Y."/>
            <person name="Yan Q."/>
            <person name="Zhang L."/>
        </authorList>
    </citation>
    <scope>NUCLEOTIDE SEQUENCE [LARGE SCALE GENOMIC DNA]</scope>
    <source>
        <strain evidence="7 8">19XY460</strain>
    </source>
</reference>
<feature type="region of interest" description="Disordered" evidence="5">
    <location>
        <begin position="1051"/>
        <end position="1121"/>
    </location>
</feature>
<dbReference type="PANTHER" id="PTHR10013">
    <property type="entry name" value="GENERAL VESICULAR TRANSPORT FACTOR P115"/>
    <property type="match status" value="1"/>
</dbReference>
<dbReference type="GO" id="GO:0048211">
    <property type="term" value="P:Golgi vesicle docking"/>
    <property type="evidence" value="ECO:0007669"/>
    <property type="project" value="TreeGrafter"/>
</dbReference>
<dbReference type="Proteomes" id="UP001338582">
    <property type="component" value="Chromosome 3"/>
</dbReference>
<dbReference type="InterPro" id="IPR016024">
    <property type="entry name" value="ARM-type_fold"/>
</dbReference>
<dbReference type="SUPFAM" id="SSF48371">
    <property type="entry name" value="ARM repeat"/>
    <property type="match status" value="1"/>
</dbReference>
<feature type="coiled-coil region" evidence="4">
    <location>
        <begin position="1190"/>
        <end position="1302"/>
    </location>
</feature>
<dbReference type="KEGG" id="asau:88173576"/>
<evidence type="ECO:0000313" key="7">
    <source>
        <dbReference type="EMBL" id="WPK25207.1"/>
    </source>
</evidence>
<dbReference type="PANTHER" id="PTHR10013:SF0">
    <property type="entry name" value="GENERAL VESICULAR TRANSPORT FACTOR P115"/>
    <property type="match status" value="1"/>
</dbReference>
<dbReference type="Pfam" id="PF04869">
    <property type="entry name" value="Uso1_p115_head"/>
    <property type="match status" value="1"/>
</dbReference>
<name>A0AAX4HA25_9ASCO</name>
<gene>
    <name evidence="7" type="ORF">PUMCH_002511</name>
</gene>
<proteinExistence type="predicted"/>
<dbReference type="GO" id="GO:0005795">
    <property type="term" value="C:Golgi stack"/>
    <property type="evidence" value="ECO:0007669"/>
    <property type="project" value="TreeGrafter"/>
</dbReference>
<keyword evidence="2" id="KW-0333">Golgi apparatus</keyword>